<feature type="region of interest" description="Disordered" evidence="2">
    <location>
        <begin position="671"/>
        <end position="778"/>
    </location>
</feature>
<dbReference type="Pfam" id="PF13779">
    <property type="entry name" value="DUF4175"/>
    <property type="match status" value="1"/>
</dbReference>
<feature type="compositionally biased region" description="Gly residues" evidence="2">
    <location>
        <begin position="740"/>
        <end position="752"/>
    </location>
</feature>
<feature type="coiled-coil region" evidence="1">
    <location>
        <begin position="599"/>
        <end position="655"/>
    </location>
</feature>
<feature type="transmembrane region" description="Helical" evidence="3">
    <location>
        <begin position="30"/>
        <end position="48"/>
    </location>
</feature>
<evidence type="ECO:0000256" key="1">
    <source>
        <dbReference type="SAM" id="Coils"/>
    </source>
</evidence>
<evidence type="ECO:0000256" key="3">
    <source>
        <dbReference type="SAM" id="Phobius"/>
    </source>
</evidence>
<dbReference type="Proteomes" id="UP001230207">
    <property type="component" value="Unassembled WGS sequence"/>
</dbReference>
<keyword evidence="3" id="KW-0472">Membrane</keyword>
<dbReference type="InterPro" id="IPR012683">
    <property type="entry name" value="CHP02302_TM"/>
</dbReference>
<feature type="transmembrane region" description="Helical" evidence="3">
    <location>
        <begin position="148"/>
        <end position="166"/>
    </location>
</feature>
<feature type="transmembrane region" description="Helical" evidence="3">
    <location>
        <begin position="54"/>
        <end position="76"/>
    </location>
</feature>
<sequence length="875" mass="96509">MQTGELARTLSFKRALARFVILAEGAIPRLLPPIALLLLLASAAWFGLFRIMPFWLHAGLLAISVLVFLVLLAPLVRLRMPDTNQTDRFLEDRNALPHQAISVQADTPATDGAFGLALWQEHQLRMARMIDALQTGLPRPDIARFDSYALRAIPVLLACVAFAFSFSNRAGSLADAFRLPQAPVIQSDVRIDAWVTPPAYTGKAPIFLTGRETTPAEVLNIPQFSEVTVRVVSDETMPVTFREKGTAEAVSIPLQEQEVAKAGAGGPRDPLPAGAIASAQQPAAKPVLPGSQTHLYKISRDGELSVGGQKWTFTVIPDGVPEIAFDGIPKTTVNAALEIAFAARDDYGLQDAWAEIKPLDEASPNARPLYPLPEYRLDLPKRNARGAKGLTSRNLSEHPLSGKRVRVTLVARDAAGQEGRSVPQDMILPARQFFEPLAGAVAEERQVFSLDANALPRAIDLNDAITALAEETIPKLTHFLLLKSARARMELARDDDMLRGAADHLWEIALGIEDGDLALADRKLRDAQQKLSDALERNASDEEIAKLMQELRQAMQEYMEALAKQAAKNPRMAANPNQNNVVDQRDLQKMMDQIENLAKSGAKDQARQMLSEMQRMMNNLQAGRSQQQMQQGQDNSEMRKQMDKLGQLMQDQQRLMDETFRYDQALRDRMQRGDPLDGEDQELFDQDMPLPPGQQQDQNAGEQSPLDQMTEEQLKQALKDMKSRQEALSKQLGDLQKGLEGMGIKPGKGFGEAGREMKGASGALGEGQGEKAVGNQGRALQALRDGAQDMMNQMQGQGQGPGQGQGIPQYGQNGRDPLGRRQQNAGPDFGDQVKVPDEIDTQRAREILEEIRRRLGTNASPEMEKQYLERLLDIR</sequence>
<accession>A0ABU0BV81</accession>
<proteinExistence type="predicted"/>
<feature type="coiled-coil region" evidence="1">
    <location>
        <begin position="517"/>
        <end position="568"/>
    </location>
</feature>
<reference evidence="4 5" key="1">
    <citation type="submission" date="2023-07" db="EMBL/GenBank/DDBJ databases">
        <title>Genomic Encyclopedia of Type Strains, Phase IV (KMG-IV): sequencing the most valuable type-strain genomes for metagenomic binning, comparative biology and taxonomic classification.</title>
        <authorList>
            <person name="Goeker M."/>
        </authorList>
    </citation>
    <scope>NUCLEOTIDE SEQUENCE [LARGE SCALE GENOMIC DNA]</scope>
    <source>
        <strain evidence="4 5">DSM 1112</strain>
    </source>
</reference>
<dbReference type="NCBIfam" id="TIGR02302">
    <property type="entry name" value="aProt_lowcomp"/>
    <property type="match status" value="1"/>
</dbReference>
<gene>
    <name evidence="4" type="ORF">QO002_003762</name>
</gene>
<evidence type="ECO:0000313" key="4">
    <source>
        <dbReference type="EMBL" id="MDQ0321624.1"/>
    </source>
</evidence>
<evidence type="ECO:0000313" key="5">
    <source>
        <dbReference type="Proteomes" id="UP001230207"/>
    </source>
</evidence>
<dbReference type="EMBL" id="JAUSVF010000001">
    <property type="protein sequence ID" value="MDQ0321624.1"/>
    <property type="molecule type" value="Genomic_DNA"/>
</dbReference>
<dbReference type="RefSeq" id="WP_307232381.1">
    <property type="nucleotide sequence ID" value="NZ_JAUSVF010000001.1"/>
</dbReference>
<keyword evidence="5" id="KW-1185">Reference proteome</keyword>
<evidence type="ECO:0000256" key="2">
    <source>
        <dbReference type="SAM" id="MobiDB-lite"/>
    </source>
</evidence>
<keyword evidence="3" id="KW-1133">Transmembrane helix</keyword>
<comment type="caution">
    <text evidence="4">The sequence shown here is derived from an EMBL/GenBank/DDBJ whole genome shotgun (WGS) entry which is preliminary data.</text>
</comment>
<feature type="compositionally biased region" description="Acidic residues" evidence="2">
    <location>
        <begin position="676"/>
        <end position="685"/>
    </location>
</feature>
<keyword evidence="3" id="KW-0812">Transmembrane</keyword>
<keyword evidence="1" id="KW-0175">Coiled coil</keyword>
<protein>
    <submittedName>
        <fullName evidence="4">Uncharacterized protein (TIGR02302 family)</fullName>
    </submittedName>
</protein>
<feature type="compositionally biased region" description="Basic and acidic residues" evidence="2">
    <location>
        <begin position="712"/>
        <end position="727"/>
    </location>
</feature>
<organism evidence="4 5">
    <name type="scientific">Pararhizobium capsulatum DSM 1112</name>
    <dbReference type="NCBI Taxonomy" id="1121113"/>
    <lineage>
        <taxon>Bacteria</taxon>
        <taxon>Pseudomonadati</taxon>
        <taxon>Pseudomonadota</taxon>
        <taxon>Alphaproteobacteria</taxon>
        <taxon>Hyphomicrobiales</taxon>
        <taxon>Rhizobiaceae</taxon>
        <taxon>Rhizobium/Agrobacterium group</taxon>
        <taxon>Pararhizobium</taxon>
    </lineage>
</organism>
<feature type="compositionally biased region" description="Polar residues" evidence="2">
    <location>
        <begin position="693"/>
        <end position="707"/>
    </location>
</feature>
<feature type="compositionally biased region" description="Low complexity" evidence="2">
    <location>
        <begin position="272"/>
        <end position="284"/>
    </location>
</feature>
<name>A0ABU0BV81_9HYPH</name>
<feature type="region of interest" description="Disordered" evidence="2">
    <location>
        <begin position="790"/>
        <end position="841"/>
    </location>
</feature>
<feature type="region of interest" description="Disordered" evidence="2">
    <location>
        <begin position="262"/>
        <end position="287"/>
    </location>
</feature>